<dbReference type="Pfam" id="PF07690">
    <property type="entry name" value="MFS_1"/>
    <property type="match status" value="1"/>
</dbReference>
<feature type="transmembrane region" description="Helical" evidence="7">
    <location>
        <begin position="503"/>
        <end position="520"/>
    </location>
</feature>
<dbReference type="FunFam" id="1.20.1250.20:FF:000106">
    <property type="entry name" value="MFS transporter, putative"/>
    <property type="match status" value="1"/>
</dbReference>
<reference evidence="8 9" key="1">
    <citation type="submission" date="2019-01" db="EMBL/GenBank/DDBJ databases">
        <title>Intercellular communication is required for trap formation in the nematode-trapping fungus Duddingtonia flagrans.</title>
        <authorList>
            <person name="Youssar L."/>
            <person name="Wernet V."/>
            <person name="Hensel N."/>
            <person name="Hildebrandt H.-G."/>
            <person name="Fischer R."/>
        </authorList>
    </citation>
    <scope>NUCLEOTIDE SEQUENCE [LARGE SCALE GENOMIC DNA]</scope>
    <source>
        <strain evidence="8 9">CBS H-5679</strain>
    </source>
</reference>
<organism evidence="8 9">
    <name type="scientific">Arthrobotrys flagrans</name>
    <name type="common">Nematode-trapping fungus</name>
    <name type="synonym">Trichothecium flagrans</name>
    <dbReference type="NCBI Taxonomy" id="97331"/>
    <lineage>
        <taxon>Eukaryota</taxon>
        <taxon>Fungi</taxon>
        <taxon>Dikarya</taxon>
        <taxon>Ascomycota</taxon>
        <taxon>Pezizomycotina</taxon>
        <taxon>Orbiliomycetes</taxon>
        <taxon>Orbiliales</taxon>
        <taxon>Orbiliaceae</taxon>
        <taxon>Arthrobotrys</taxon>
    </lineage>
</organism>
<evidence type="ECO:0000256" key="5">
    <source>
        <dbReference type="ARBA" id="ARBA00023136"/>
    </source>
</evidence>
<keyword evidence="9" id="KW-1185">Reference proteome</keyword>
<dbReference type="EMBL" id="SAEB01000009">
    <property type="protein sequence ID" value="RVD82144.1"/>
    <property type="molecule type" value="Genomic_DNA"/>
</dbReference>
<keyword evidence="2" id="KW-0813">Transport</keyword>
<sequence length="597" mass="69367">MAQRRSTSEDNKDPTFTALTPTESPVGTFRSNIEITELTARSKRDLEAARERILRRQALVRQDAPQLPYLTFFRRGLSDEELDRVATQPSVFDDPATAKFFEPHPRWENLHRFDPEARWTWREELPLISRLDWKIMAWACIAFFGLDLGRGNLAQANTDNFLPDLNLTTNDYNLGNTVFQLSFLSAELPSQIISKRVGVDRWLPFLMCSWAIVSGSQFFLAGRTSFLICRCLLGLLQGGFIPEVVLFLTYFYKNTELPFRLAIFWCTRRFTDIVAPIIAFGILRLRGKSGHEGWRWLFLAEGAIMFSIGIFSAFFMPASPTQTKSWYRPNGWFNEREETIMVNRIIRDDPSKGDMHNRQGLTLKLLWKSLCDFDIWPIYVFGMLWELPSGPPDQYLTLNLRNLGFSTFDSNLLSIPSQFFGAITMLIFTWLSVSWNQRASFGIITQLWYLPNLIALALLKRQSAHHYNWSTFAILTVLLSYPSPHAMHVGWANRNSNSVRTRAVSAALYNMMVQLARVVYSNIYREDDKPEYRRGNKQLIAICCMNIVVYCIAKCYYLWRNRSRDKVWDSMSMNEKIHYLETTTDSGNKRRDFRFAH</sequence>
<dbReference type="AlphaFoldDB" id="A0A436ZT69"/>
<dbReference type="Gene3D" id="1.20.1250.20">
    <property type="entry name" value="MFS general substrate transporter like domains"/>
    <property type="match status" value="1"/>
</dbReference>
<evidence type="ECO:0008006" key="10">
    <source>
        <dbReference type="Google" id="ProtNLM"/>
    </source>
</evidence>
<accession>A0A436ZT69</accession>
<feature type="transmembrane region" description="Helical" evidence="7">
    <location>
        <begin position="411"/>
        <end position="433"/>
    </location>
</feature>
<evidence type="ECO:0000256" key="7">
    <source>
        <dbReference type="SAM" id="Phobius"/>
    </source>
</evidence>
<keyword evidence="5 7" id="KW-0472">Membrane</keyword>
<dbReference type="PANTHER" id="PTHR43791:SF65">
    <property type="entry name" value="MAJOR FACILITATOR SUPERFAMILY (MFS) PROFILE DOMAIN-CONTAINING PROTEIN-RELATED"/>
    <property type="match status" value="1"/>
</dbReference>
<comment type="subcellular location">
    <subcellularLocation>
        <location evidence="1">Membrane</location>
        <topology evidence="1">Multi-pass membrane protein</topology>
    </subcellularLocation>
</comment>
<dbReference type="VEuPathDB" id="FungiDB:DFL_006578"/>
<dbReference type="STRING" id="97331.A0A436ZT69"/>
<keyword evidence="3 7" id="KW-0812">Transmembrane</keyword>
<feature type="transmembrane region" description="Helical" evidence="7">
    <location>
        <begin position="296"/>
        <end position="318"/>
    </location>
</feature>
<dbReference type="OrthoDB" id="1935484at2759"/>
<feature type="transmembrane region" description="Helical" evidence="7">
    <location>
        <begin position="439"/>
        <end position="459"/>
    </location>
</feature>
<evidence type="ECO:0000313" key="8">
    <source>
        <dbReference type="EMBL" id="RVD82144.1"/>
    </source>
</evidence>
<protein>
    <recommendedName>
        <fullName evidence="10">Major facilitator superfamily (MFS) profile domain-containing protein</fullName>
    </recommendedName>
</protein>
<name>A0A436ZT69_ARTFL</name>
<evidence type="ECO:0000313" key="9">
    <source>
        <dbReference type="Proteomes" id="UP000283090"/>
    </source>
</evidence>
<dbReference type="InterPro" id="IPR011701">
    <property type="entry name" value="MFS"/>
</dbReference>
<dbReference type="PANTHER" id="PTHR43791">
    <property type="entry name" value="PERMEASE-RELATED"/>
    <property type="match status" value="1"/>
</dbReference>
<evidence type="ECO:0000256" key="1">
    <source>
        <dbReference type="ARBA" id="ARBA00004141"/>
    </source>
</evidence>
<keyword evidence="4 7" id="KW-1133">Transmembrane helix</keyword>
<dbReference type="Proteomes" id="UP000283090">
    <property type="component" value="Unassembled WGS sequence"/>
</dbReference>
<dbReference type="GO" id="GO:0022857">
    <property type="term" value="F:transmembrane transporter activity"/>
    <property type="evidence" value="ECO:0007669"/>
    <property type="project" value="InterPro"/>
</dbReference>
<evidence type="ECO:0000256" key="2">
    <source>
        <dbReference type="ARBA" id="ARBA00022448"/>
    </source>
</evidence>
<evidence type="ECO:0000256" key="6">
    <source>
        <dbReference type="SAM" id="MobiDB-lite"/>
    </source>
</evidence>
<dbReference type="GO" id="GO:0016020">
    <property type="term" value="C:membrane"/>
    <property type="evidence" value="ECO:0007669"/>
    <property type="project" value="UniProtKB-SubCell"/>
</dbReference>
<feature type="transmembrane region" description="Helical" evidence="7">
    <location>
        <begin position="232"/>
        <end position="252"/>
    </location>
</feature>
<proteinExistence type="predicted"/>
<dbReference type="SUPFAM" id="SSF103473">
    <property type="entry name" value="MFS general substrate transporter"/>
    <property type="match status" value="1"/>
</dbReference>
<evidence type="ECO:0000256" key="3">
    <source>
        <dbReference type="ARBA" id="ARBA00022692"/>
    </source>
</evidence>
<comment type="caution">
    <text evidence="8">The sequence shown here is derived from an EMBL/GenBank/DDBJ whole genome shotgun (WGS) entry which is preliminary data.</text>
</comment>
<feature type="region of interest" description="Disordered" evidence="6">
    <location>
        <begin position="1"/>
        <end position="24"/>
    </location>
</feature>
<feature type="transmembrane region" description="Helical" evidence="7">
    <location>
        <begin position="540"/>
        <end position="559"/>
    </location>
</feature>
<dbReference type="RefSeq" id="XP_067487688.1">
    <property type="nucleotide sequence ID" value="XM_067636029.1"/>
</dbReference>
<dbReference type="GeneID" id="93588889"/>
<gene>
    <name evidence="8" type="ORF">DFL_006578</name>
</gene>
<evidence type="ECO:0000256" key="4">
    <source>
        <dbReference type="ARBA" id="ARBA00022989"/>
    </source>
</evidence>
<feature type="compositionally biased region" description="Basic and acidic residues" evidence="6">
    <location>
        <begin position="1"/>
        <end position="13"/>
    </location>
</feature>
<feature type="transmembrane region" description="Helical" evidence="7">
    <location>
        <begin position="466"/>
        <end position="483"/>
    </location>
</feature>
<dbReference type="InterPro" id="IPR036259">
    <property type="entry name" value="MFS_trans_sf"/>
</dbReference>